<organism evidence="2">
    <name type="scientific">Pectobacterium atrosepticum</name>
    <name type="common">Erwinia carotovora subsp. atroseptica</name>
    <dbReference type="NCBI Taxonomy" id="29471"/>
    <lineage>
        <taxon>Bacteria</taxon>
        <taxon>Pseudomonadati</taxon>
        <taxon>Pseudomonadota</taxon>
        <taxon>Gammaproteobacteria</taxon>
        <taxon>Enterobacterales</taxon>
        <taxon>Pectobacteriaceae</taxon>
        <taxon>Pectobacterium</taxon>
    </lineage>
</organism>
<proteinExistence type="predicted"/>
<reference evidence="2" key="1">
    <citation type="submission" date="2012-03" db="EMBL/GenBank/DDBJ databases">
        <title>First horizontally acquired island (HAI) in Pectobacterium atrosepticum type strain ICMP1526 encoding coronafacic acid (cfa) biosynthetic cluster.</title>
        <authorList>
            <person name="Panda P."/>
            <person name="Fiers M.W.E.J."/>
            <person name="Pitman A.R."/>
        </authorList>
    </citation>
    <scope>NUCLEOTIDE SEQUENCE</scope>
    <source>
        <strain evidence="2">ICMP1526</strain>
    </source>
</reference>
<sequence length="229" mass="25782">MFNLQSLLCRNGISQRAFRPSIHSSERIIQSVELLFDIPLLGTPVRIGCKSSPIVGQRQRHIFIGHALNNFRRPLMLLNQRIFQCFSRGTGAELLMPAMRQTKPFAQPQQAVGHLNQFCAGIFRILFCCLTVKKFTAFFKSINVGLCLFICIHVFSFHVSVNMTSLACASDRGRQTYRSENVHPVKGSISLAIVSPTPFSEVYITSLKTMLLHYFNVVLARGYAVEGKQ</sequence>
<keyword evidence="1" id="KW-0812">Transmembrane</keyword>
<evidence type="ECO:0000313" key="2">
    <source>
        <dbReference type="EMBL" id="AFH56812.1"/>
    </source>
</evidence>
<evidence type="ECO:0000256" key="1">
    <source>
        <dbReference type="SAM" id="Phobius"/>
    </source>
</evidence>
<protein>
    <submittedName>
        <fullName evidence="2">Uncharacterized protein</fullName>
    </submittedName>
</protein>
<dbReference type="EMBL" id="JQ771054">
    <property type="protein sequence ID" value="AFH56812.1"/>
    <property type="molecule type" value="Genomic_DNA"/>
</dbReference>
<accession>M4GXM8</accession>
<keyword evidence="1" id="KW-1133">Transmembrane helix</keyword>
<feature type="transmembrane region" description="Helical" evidence="1">
    <location>
        <begin position="142"/>
        <end position="161"/>
    </location>
</feature>
<keyword evidence="1" id="KW-0472">Membrane</keyword>
<dbReference type="AlphaFoldDB" id="M4GXM8"/>
<gene>
    <name evidence="2" type="ORF">KCQ_12845</name>
</gene>
<name>M4GXM8_PECAT</name>